<dbReference type="EMBL" id="FNTH01000001">
    <property type="protein sequence ID" value="SED17763.1"/>
    <property type="molecule type" value="Genomic_DNA"/>
</dbReference>
<evidence type="ECO:0000313" key="2">
    <source>
        <dbReference type="EMBL" id="SED17763.1"/>
    </source>
</evidence>
<dbReference type="Pfam" id="PF21834">
    <property type="entry name" value="DUF6894"/>
    <property type="match status" value="1"/>
</dbReference>
<name>A0A1H4YIP3_9BRAD</name>
<proteinExistence type="predicted"/>
<accession>A0A1H4YIP3</accession>
<dbReference type="InterPro" id="IPR054189">
    <property type="entry name" value="DUF6894"/>
</dbReference>
<gene>
    <name evidence="2" type="ORF">SAMN05444164_3968</name>
</gene>
<reference evidence="2 3" key="1">
    <citation type="submission" date="2016-10" db="EMBL/GenBank/DDBJ databases">
        <authorList>
            <person name="de Groot N.N."/>
        </authorList>
    </citation>
    <scope>NUCLEOTIDE SEQUENCE [LARGE SCALE GENOMIC DNA]</scope>
    <source>
        <strain evidence="2 3">MT12</strain>
    </source>
</reference>
<dbReference type="RefSeq" id="WP_425304826.1">
    <property type="nucleotide sequence ID" value="NZ_FNTH01000001.1"/>
</dbReference>
<dbReference type="AlphaFoldDB" id="A0A1H4YIP3"/>
<dbReference type="Proteomes" id="UP000198992">
    <property type="component" value="Unassembled WGS sequence"/>
</dbReference>
<organism evidence="2 3">
    <name type="scientific">Bradyrhizobium erythrophlei</name>
    <dbReference type="NCBI Taxonomy" id="1437360"/>
    <lineage>
        <taxon>Bacteria</taxon>
        <taxon>Pseudomonadati</taxon>
        <taxon>Pseudomonadota</taxon>
        <taxon>Alphaproteobacteria</taxon>
        <taxon>Hyphomicrobiales</taxon>
        <taxon>Nitrobacteraceae</taxon>
        <taxon>Bradyrhizobium</taxon>
    </lineage>
</organism>
<sequence length="78" mass="8891">MPRFYFQQHMNGRRLVADRRGRLFGNVAEACGYARCRAPRLLSKALRSAPKDTYLSTEVSDGNRTLFIIRGKITSEKA</sequence>
<feature type="domain" description="DUF6894" evidence="1">
    <location>
        <begin position="3"/>
        <end position="66"/>
    </location>
</feature>
<protein>
    <recommendedName>
        <fullName evidence="1">DUF6894 domain-containing protein</fullName>
    </recommendedName>
</protein>
<evidence type="ECO:0000259" key="1">
    <source>
        <dbReference type="Pfam" id="PF21834"/>
    </source>
</evidence>
<evidence type="ECO:0000313" key="3">
    <source>
        <dbReference type="Proteomes" id="UP000198992"/>
    </source>
</evidence>